<evidence type="ECO:0000256" key="1">
    <source>
        <dbReference type="ARBA" id="ARBA00004196"/>
    </source>
</evidence>
<reference evidence="9" key="1">
    <citation type="submission" date="2023-07" db="EMBL/GenBank/DDBJ databases">
        <title>Novel species in the genus Lipingzhangella isolated from Sambhar Salt Lake.</title>
        <authorList>
            <person name="Jiya N."/>
            <person name="Kajale S."/>
            <person name="Sharma A."/>
        </authorList>
    </citation>
    <scope>NUCLEOTIDE SEQUENCE [LARGE SCALE GENOMIC DNA]</scope>
    <source>
        <strain evidence="9">LS1_29</strain>
    </source>
</reference>
<organism evidence="8 9">
    <name type="scientific">Lipingzhangella rawalii</name>
    <dbReference type="NCBI Taxonomy" id="2055835"/>
    <lineage>
        <taxon>Bacteria</taxon>
        <taxon>Bacillati</taxon>
        <taxon>Actinomycetota</taxon>
        <taxon>Actinomycetes</taxon>
        <taxon>Streptosporangiales</taxon>
        <taxon>Nocardiopsidaceae</taxon>
        <taxon>Lipingzhangella</taxon>
    </lineage>
</organism>
<keyword evidence="5" id="KW-1133">Transmembrane helix</keyword>
<dbReference type="SUPFAM" id="SSF53850">
    <property type="entry name" value="Periplasmic binding protein-like II"/>
    <property type="match status" value="1"/>
</dbReference>
<evidence type="ECO:0000256" key="4">
    <source>
        <dbReference type="ARBA" id="ARBA00022729"/>
    </source>
</evidence>
<dbReference type="PIRSF" id="PIRSF002741">
    <property type="entry name" value="MppA"/>
    <property type="match status" value="1"/>
</dbReference>
<dbReference type="EMBL" id="JAVLVT010000001">
    <property type="protein sequence ID" value="MDS1269552.1"/>
    <property type="molecule type" value="Genomic_DNA"/>
</dbReference>
<dbReference type="Gene3D" id="3.10.105.10">
    <property type="entry name" value="Dipeptide-binding Protein, Domain 3"/>
    <property type="match status" value="1"/>
</dbReference>
<comment type="caution">
    <text evidence="8">The sequence shown here is derived from an EMBL/GenBank/DDBJ whole genome shotgun (WGS) entry which is preliminary data.</text>
</comment>
<keyword evidence="3" id="KW-0813">Transport</keyword>
<dbReference type="Pfam" id="PF00496">
    <property type="entry name" value="SBP_bac_5"/>
    <property type="match status" value="1"/>
</dbReference>
<dbReference type="Proteomes" id="UP001250214">
    <property type="component" value="Unassembled WGS sequence"/>
</dbReference>
<protein>
    <submittedName>
        <fullName evidence="8">ABC transporter substrate-binding protein</fullName>
    </submittedName>
</protein>
<evidence type="ECO:0000256" key="2">
    <source>
        <dbReference type="ARBA" id="ARBA00005695"/>
    </source>
</evidence>
<dbReference type="InterPro" id="IPR030678">
    <property type="entry name" value="Peptide/Ni-bd"/>
</dbReference>
<name>A0ABU2H3I1_9ACTN</name>
<accession>A0ABU2H3I1</accession>
<evidence type="ECO:0000259" key="7">
    <source>
        <dbReference type="Pfam" id="PF00496"/>
    </source>
</evidence>
<evidence type="ECO:0000256" key="3">
    <source>
        <dbReference type="ARBA" id="ARBA00022448"/>
    </source>
</evidence>
<keyword evidence="5" id="KW-0812">Transmembrane</keyword>
<dbReference type="PANTHER" id="PTHR30290">
    <property type="entry name" value="PERIPLASMIC BINDING COMPONENT OF ABC TRANSPORTER"/>
    <property type="match status" value="1"/>
</dbReference>
<comment type="similarity">
    <text evidence="2">Belongs to the bacterial solute-binding protein 5 family.</text>
</comment>
<dbReference type="PANTHER" id="PTHR30290:SF10">
    <property type="entry name" value="PERIPLASMIC OLIGOPEPTIDE-BINDING PROTEIN-RELATED"/>
    <property type="match status" value="1"/>
</dbReference>
<keyword evidence="4 6" id="KW-0732">Signal</keyword>
<evidence type="ECO:0000313" key="8">
    <source>
        <dbReference type="EMBL" id="MDS1269552.1"/>
    </source>
</evidence>
<feature type="signal peptide" evidence="6">
    <location>
        <begin position="1"/>
        <end position="29"/>
    </location>
</feature>
<evidence type="ECO:0000256" key="6">
    <source>
        <dbReference type="SAM" id="SignalP"/>
    </source>
</evidence>
<dbReference type="InterPro" id="IPR039424">
    <property type="entry name" value="SBP_5"/>
</dbReference>
<feature type="transmembrane region" description="Helical" evidence="5">
    <location>
        <begin position="587"/>
        <end position="607"/>
    </location>
</feature>
<sequence>MPHNTVSVAVPRHRVLPRFLASVTALAIAAIGLPVKVAASADGADDSADTRLTIAVSQTIDTWNPFVTPYLLSTSVNRLVYHFLTTYDPETDEVIGALAEDWEVSADERTWTYHIRQDLEWSDGEPVTAHDAAFTFTTIMEEETAAIANGDQVENFDRVTAVDDHTLEIEIDEPQVIMEHLSVPIVPEHVWSGQEDFGELPEVDGSAYPIIGSGPFELVEYETENFARLEANDGYWREEGPNFDEIVLEWFADKDAEIEALRAGDVDFVEGLAPAQVEALREEPNIEVNDGIGRRWEGFTINPGAETTGGEPVGDGHPALTDETLRQAIMYAIDKDQVVERSYGGHAIPAEGYIPERYADYHWVPDDDTRIDHDPEHANAMLDDAGYELGDDGVRVSPNGDPLELRMHVHADDPRRVTTGEHMEEWLADIGIDVAGHYVDPGQIGEQLDAGEYDLIFTGWSVNPDPSPVLNIHRCDTRPDEPGGDRSSDSWFCDEEYDDLYDQQIAEYDEDRRVELVAEMQEILYTSAVVNVIAYSNSLEAYRTDRVAGMQPQPDPGGQLWGQDGYWSWLTAEPVTAHEQQRTSPTMLAGIGAAVLVVLVGIGLLMWRRRAATMEDRE</sequence>
<keyword evidence="9" id="KW-1185">Reference proteome</keyword>
<gene>
    <name evidence="8" type="ORF">RIF23_04480</name>
</gene>
<keyword evidence="5" id="KW-0472">Membrane</keyword>
<dbReference type="InterPro" id="IPR000914">
    <property type="entry name" value="SBP_5_dom"/>
</dbReference>
<comment type="subcellular location">
    <subcellularLocation>
        <location evidence="1">Cell envelope</location>
    </subcellularLocation>
</comment>
<feature type="chain" id="PRO_5045095940" evidence="6">
    <location>
        <begin position="30"/>
        <end position="618"/>
    </location>
</feature>
<dbReference type="RefSeq" id="WP_310911016.1">
    <property type="nucleotide sequence ID" value="NZ_JAVLVT010000001.1"/>
</dbReference>
<evidence type="ECO:0000256" key="5">
    <source>
        <dbReference type="SAM" id="Phobius"/>
    </source>
</evidence>
<evidence type="ECO:0000313" key="9">
    <source>
        <dbReference type="Proteomes" id="UP001250214"/>
    </source>
</evidence>
<proteinExistence type="inferred from homology"/>
<dbReference type="CDD" id="cd00995">
    <property type="entry name" value="PBP2_NikA_DppA_OppA_like"/>
    <property type="match status" value="1"/>
</dbReference>
<dbReference type="Gene3D" id="3.40.190.10">
    <property type="entry name" value="Periplasmic binding protein-like II"/>
    <property type="match status" value="1"/>
</dbReference>
<feature type="domain" description="Solute-binding protein family 5" evidence="7">
    <location>
        <begin position="93"/>
        <end position="471"/>
    </location>
</feature>